<feature type="signal peptide" evidence="1">
    <location>
        <begin position="1"/>
        <end position="21"/>
    </location>
</feature>
<proteinExistence type="predicted"/>
<keyword evidence="1" id="KW-0732">Signal</keyword>
<evidence type="ECO:0000256" key="1">
    <source>
        <dbReference type="SAM" id="SignalP"/>
    </source>
</evidence>
<sequence length="121" mass="13962">MYIPPFLFFLFKLSWIGIATLLRMHLGVCNKGNTNVACARISEKLQQKKNETYVTGYTRESHVKFLECLLYSNHSARDQLLWRNWLARLTVNQEVGGSSPPRSVSFFVLDTALCNLPFMQM</sequence>
<evidence type="ECO:0008006" key="4">
    <source>
        <dbReference type="Google" id="ProtNLM"/>
    </source>
</evidence>
<name>A0A1X0S4N8_RHIZD</name>
<reference evidence="2 3" key="1">
    <citation type="journal article" date="2016" name="Proc. Natl. Acad. Sci. U.S.A.">
        <title>Lipid metabolic changes in an early divergent fungus govern the establishment of a mutualistic symbiosis with endobacteria.</title>
        <authorList>
            <person name="Lastovetsky O.A."/>
            <person name="Gaspar M.L."/>
            <person name="Mondo S.J."/>
            <person name="LaButti K.M."/>
            <person name="Sandor L."/>
            <person name="Grigoriev I.V."/>
            <person name="Henry S.A."/>
            <person name="Pawlowska T.E."/>
        </authorList>
    </citation>
    <scope>NUCLEOTIDE SEQUENCE [LARGE SCALE GENOMIC DNA]</scope>
    <source>
        <strain evidence="2 3">ATCC 11559</strain>
    </source>
</reference>
<protein>
    <recommendedName>
        <fullName evidence="4">Secreted protein</fullName>
    </recommendedName>
</protein>
<evidence type="ECO:0000313" key="3">
    <source>
        <dbReference type="Proteomes" id="UP000242381"/>
    </source>
</evidence>
<evidence type="ECO:0000313" key="2">
    <source>
        <dbReference type="EMBL" id="ORE19131.1"/>
    </source>
</evidence>
<dbReference type="AntiFam" id="ANF00010">
    <property type="entry name" value="tRNA translation"/>
</dbReference>
<gene>
    <name evidence="2" type="ORF">BCV71DRAFT_234335</name>
</gene>
<feature type="chain" id="PRO_5012642673" description="Secreted protein" evidence="1">
    <location>
        <begin position="22"/>
        <end position="121"/>
    </location>
</feature>
<dbReference type="AlphaFoldDB" id="A0A1X0S4N8"/>
<organism evidence="2 3">
    <name type="scientific">Rhizopus microsporus</name>
    <dbReference type="NCBI Taxonomy" id="58291"/>
    <lineage>
        <taxon>Eukaryota</taxon>
        <taxon>Fungi</taxon>
        <taxon>Fungi incertae sedis</taxon>
        <taxon>Mucoromycota</taxon>
        <taxon>Mucoromycotina</taxon>
        <taxon>Mucoromycetes</taxon>
        <taxon>Mucorales</taxon>
        <taxon>Mucorineae</taxon>
        <taxon>Rhizopodaceae</taxon>
        <taxon>Rhizopus</taxon>
    </lineage>
</organism>
<dbReference type="Proteomes" id="UP000242381">
    <property type="component" value="Unassembled WGS sequence"/>
</dbReference>
<accession>A0A1X0S4N8</accession>
<dbReference type="EMBL" id="KV921316">
    <property type="protein sequence ID" value="ORE19131.1"/>
    <property type="molecule type" value="Genomic_DNA"/>
</dbReference>